<dbReference type="SUPFAM" id="SSF46689">
    <property type="entry name" value="Homeodomain-like"/>
    <property type="match status" value="1"/>
</dbReference>
<dbReference type="SMART" id="SM00342">
    <property type="entry name" value="HTH_ARAC"/>
    <property type="match status" value="1"/>
</dbReference>
<dbReference type="EMBL" id="RJTM01000047">
    <property type="protein sequence ID" value="RNL89162.1"/>
    <property type="molecule type" value="Genomic_DNA"/>
</dbReference>
<dbReference type="Pfam" id="PF12833">
    <property type="entry name" value="HTH_18"/>
    <property type="match status" value="1"/>
</dbReference>
<evidence type="ECO:0000256" key="3">
    <source>
        <dbReference type="ARBA" id="ARBA00023163"/>
    </source>
</evidence>
<keyword evidence="2" id="KW-0238">DNA-binding</keyword>
<feature type="domain" description="HTH araC/xylS-type" evidence="4">
    <location>
        <begin position="182"/>
        <end position="280"/>
    </location>
</feature>
<proteinExistence type="predicted"/>
<dbReference type="PANTHER" id="PTHR43280">
    <property type="entry name" value="ARAC-FAMILY TRANSCRIPTIONAL REGULATOR"/>
    <property type="match status" value="1"/>
</dbReference>
<dbReference type="InterPro" id="IPR009057">
    <property type="entry name" value="Homeodomain-like_sf"/>
</dbReference>
<dbReference type="InterPro" id="IPR018060">
    <property type="entry name" value="HTH_AraC"/>
</dbReference>
<sequence>MTLNREYTSNYKKIGFLPVSVLTLDEINHSSYAAYIKVLYLPAGCELTVDFTRYNTRRPSLFFINSNQFMRMDKAGKEQGYFMYYNRDFYCIQIHDAEVACDGLLFNNIYQIPVTELSPRENTIILALYEQIREEFELEASTQEEMLRIYLKQIIIRATRLWKEQQLGKLNSEPNQEIEFFRDFSRLVEIHFRKKHSVSDYADLLGVAAKTLSNKFKRHDLPQPNEVIKDRIVLEAKRLLNYTGLSVKQIAYDLGYEDPAYFNRLFTNKAGSSPAVFRKKYTEGKKVQSE</sequence>
<protein>
    <submittedName>
        <fullName evidence="5">Helix-turn-helix domain-containing protein</fullName>
    </submittedName>
</protein>
<name>A0A3N0EN17_SINP1</name>
<evidence type="ECO:0000256" key="2">
    <source>
        <dbReference type="ARBA" id="ARBA00023125"/>
    </source>
</evidence>
<keyword evidence="3" id="KW-0804">Transcription</keyword>
<evidence type="ECO:0000313" key="5">
    <source>
        <dbReference type="EMBL" id="RNL89162.1"/>
    </source>
</evidence>
<evidence type="ECO:0000313" key="6">
    <source>
        <dbReference type="Proteomes" id="UP000267469"/>
    </source>
</evidence>
<evidence type="ECO:0000259" key="4">
    <source>
        <dbReference type="PROSITE" id="PS01124"/>
    </source>
</evidence>
<organism evidence="5 6">
    <name type="scientific">Sinomicrobium pectinilyticum</name>
    <dbReference type="NCBI Taxonomy" id="1084421"/>
    <lineage>
        <taxon>Bacteria</taxon>
        <taxon>Pseudomonadati</taxon>
        <taxon>Bacteroidota</taxon>
        <taxon>Flavobacteriia</taxon>
        <taxon>Flavobacteriales</taxon>
        <taxon>Flavobacteriaceae</taxon>
        <taxon>Sinomicrobium</taxon>
    </lineage>
</organism>
<dbReference type="PROSITE" id="PS01124">
    <property type="entry name" value="HTH_ARAC_FAMILY_2"/>
    <property type="match status" value="1"/>
</dbReference>
<keyword evidence="6" id="KW-1185">Reference proteome</keyword>
<reference evidence="5 6" key="1">
    <citation type="submission" date="2018-10" db="EMBL/GenBank/DDBJ databases">
        <title>Sinomicrobium pectinilyticum sp. nov., a pectinase-producing bacterium isolated from alkaline and saline soil, and emended description of the genus Sinomicrobium.</title>
        <authorList>
            <person name="Cheng B."/>
            <person name="Li C."/>
            <person name="Lai Q."/>
            <person name="Du M."/>
            <person name="Shao Z."/>
            <person name="Xu P."/>
            <person name="Yang C."/>
        </authorList>
    </citation>
    <scope>NUCLEOTIDE SEQUENCE [LARGE SCALE GENOMIC DNA]</scope>
    <source>
        <strain evidence="5 6">5DNS001</strain>
    </source>
</reference>
<comment type="caution">
    <text evidence="5">The sequence shown here is derived from an EMBL/GenBank/DDBJ whole genome shotgun (WGS) entry which is preliminary data.</text>
</comment>
<evidence type="ECO:0000256" key="1">
    <source>
        <dbReference type="ARBA" id="ARBA00023015"/>
    </source>
</evidence>
<gene>
    <name evidence="5" type="ORF">ED312_07635</name>
</gene>
<dbReference type="OrthoDB" id="2666928at2"/>
<dbReference type="AlphaFoldDB" id="A0A3N0EN17"/>
<dbReference type="GO" id="GO:0003700">
    <property type="term" value="F:DNA-binding transcription factor activity"/>
    <property type="evidence" value="ECO:0007669"/>
    <property type="project" value="InterPro"/>
</dbReference>
<dbReference type="GO" id="GO:0043565">
    <property type="term" value="F:sequence-specific DNA binding"/>
    <property type="evidence" value="ECO:0007669"/>
    <property type="project" value="InterPro"/>
</dbReference>
<keyword evidence="1" id="KW-0805">Transcription regulation</keyword>
<dbReference type="Gene3D" id="1.10.10.60">
    <property type="entry name" value="Homeodomain-like"/>
    <property type="match status" value="1"/>
</dbReference>
<accession>A0A3N0EN17</accession>
<dbReference type="PANTHER" id="PTHR43280:SF32">
    <property type="entry name" value="TRANSCRIPTIONAL REGULATORY PROTEIN"/>
    <property type="match status" value="1"/>
</dbReference>
<dbReference type="RefSeq" id="WP_123215417.1">
    <property type="nucleotide sequence ID" value="NZ_RJTM01000047.1"/>
</dbReference>
<dbReference type="Proteomes" id="UP000267469">
    <property type="component" value="Unassembled WGS sequence"/>
</dbReference>